<dbReference type="PANTHER" id="PTHR30146:SF138">
    <property type="entry name" value="TRANSCRIPTIONAL REGULATORY PROTEIN"/>
    <property type="match status" value="1"/>
</dbReference>
<keyword evidence="1" id="KW-0805">Transcription regulation</keyword>
<dbReference type="SUPFAM" id="SSF53822">
    <property type="entry name" value="Periplasmic binding protein-like I"/>
    <property type="match status" value="1"/>
</dbReference>
<dbReference type="Pfam" id="PF13377">
    <property type="entry name" value="Peripla_BP_3"/>
    <property type="match status" value="1"/>
</dbReference>
<evidence type="ECO:0000256" key="1">
    <source>
        <dbReference type="ARBA" id="ARBA00023015"/>
    </source>
</evidence>
<accession>A0ABS7NE19</accession>
<organism evidence="5 6">
    <name type="scientific">Leisingera daeponensis</name>
    <dbReference type="NCBI Taxonomy" id="405746"/>
    <lineage>
        <taxon>Bacteria</taxon>
        <taxon>Pseudomonadati</taxon>
        <taxon>Pseudomonadota</taxon>
        <taxon>Alphaproteobacteria</taxon>
        <taxon>Rhodobacterales</taxon>
        <taxon>Roseobacteraceae</taxon>
        <taxon>Leisingera</taxon>
    </lineage>
</organism>
<comment type="caution">
    <text evidence="5">The sequence shown here is derived from an EMBL/GenBank/DDBJ whole genome shotgun (WGS) entry which is preliminary data.</text>
</comment>
<evidence type="ECO:0000259" key="4">
    <source>
        <dbReference type="PROSITE" id="PS50932"/>
    </source>
</evidence>
<evidence type="ECO:0000313" key="6">
    <source>
        <dbReference type="Proteomes" id="UP000766629"/>
    </source>
</evidence>
<gene>
    <name evidence="5" type="ORF">KUV26_08365</name>
</gene>
<keyword evidence="6" id="KW-1185">Reference proteome</keyword>
<feature type="domain" description="HTH lacI-type" evidence="4">
    <location>
        <begin position="10"/>
        <end position="64"/>
    </location>
</feature>
<proteinExistence type="predicted"/>
<dbReference type="InterPro" id="IPR010982">
    <property type="entry name" value="Lambda_DNA-bd_dom_sf"/>
</dbReference>
<dbReference type="SMART" id="SM00354">
    <property type="entry name" value="HTH_LACI"/>
    <property type="match status" value="1"/>
</dbReference>
<dbReference type="InterPro" id="IPR046335">
    <property type="entry name" value="LacI/GalR-like_sensor"/>
</dbReference>
<sequence length="336" mass="35409">MTGKATRKKANLRDVAAAAGVSVATVSRVMNSPEAVSQATRKKVQGAMDSLRFMPSAAARAISTGRTRFVGALVPTLDNAIFARYLSRLESQLGKHRLSLIVSTTDGVPETEVEKARTLVDIGAEALIVSGVTHDAALYELIDRGEIPAMATSCFDPGFALPTIGYDNAAAALSALTHLSSLGHSRISVIHGPTETNDRTGTRVEALRRQPGGAELMFHLEPLSIEGGCNGVQRVMEARPDTTAILCMSDVQATGALYELQRRGIAVPAQVSLMGIDDLPGSAHTSPGLTTVHLPVSQMGIVAADALSSWLEAQTLPEPVLLESRLVVRDSTGRPA</sequence>
<dbReference type="EMBL" id="JAHVJA010000003">
    <property type="protein sequence ID" value="MBY6139442.1"/>
    <property type="molecule type" value="Genomic_DNA"/>
</dbReference>
<evidence type="ECO:0000256" key="2">
    <source>
        <dbReference type="ARBA" id="ARBA00023125"/>
    </source>
</evidence>
<dbReference type="Gene3D" id="1.10.260.40">
    <property type="entry name" value="lambda repressor-like DNA-binding domains"/>
    <property type="match status" value="1"/>
</dbReference>
<name>A0ABS7NE19_9RHOB</name>
<dbReference type="PRINTS" id="PR00036">
    <property type="entry name" value="HTHLACI"/>
</dbReference>
<dbReference type="PANTHER" id="PTHR30146">
    <property type="entry name" value="LACI-RELATED TRANSCRIPTIONAL REPRESSOR"/>
    <property type="match status" value="1"/>
</dbReference>
<dbReference type="PROSITE" id="PS50932">
    <property type="entry name" value="HTH_LACI_2"/>
    <property type="match status" value="1"/>
</dbReference>
<protein>
    <submittedName>
        <fullName evidence="5">Substrate-binding domain-containing protein</fullName>
    </submittedName>
</protein>
<dbReference type="PROSITE" id="PS00356">
    <property type="entry name" value="HTH_LACI_1"/>
    <property type="match status" value="1"/>
</dbReference>
<dbReference type="Gene3D" id="3.40.50.2300">
    <property type="match status" value="2"/>
</dbReference>
<dbReference type="RefSeq" id="WP_222508027.1">
    <property type="nucleotide sequence ID" value="NZ_JAHVJA010000003.1"/>
</dbReference>
<reference evidence="5 6" key="1">
    <citation type="submission" date="2021-06" db="EMBL/GenBank/DDBJ databases">
        <title>50 bacteria genomes isolated from Dapeng, Shenzhen, China.</title>
        <authorList>
            <person name="Zheng W."/>
            <person name="Yu S."/>
            <person name="Huang Y."/>
        </authorList>
    </citation>
    <scope>NUCLEOTIDE SEQUENCE [LARGE SCALE GENOMIC DNA]</scope>
    <source>
        <strain evidence="5 6">DP1N14-2</strain>
    </source>
</reference>
<dbReference type="SUPFAM" id="SSF47413">
    <property type="entry name" value="lambda repressor-like DNA-binding domains"/>
    <property type="match status" value="1"/>
</dbReference>
<dbReference type="InterPro" id="IPR000843">
    <property type="entry name" value="HTH_LacI"/>
</dbReference>
<keyword evidence="3" id="KW-0804">Transcription</keyword>
<evidence type="ECO:0000313" key="5">
    <source>
        <dbReference type="EMBL" id="MBY6139442.1"/>
    </source>
</evidence>
<dbReference type="Proteomes" id="UP000766629">
    <property type="component" value="Unassembled WGS sequence"/>
</dbReference>
<dbReference type="Pfam" id="PF00356">
    <property type="entry name" value="LacI"/>
    <property type="match status" value="1"/>
</dbReference>
<dbReference type="InterPro" id="IPR028082">
    <property type="entry name" value="Peripla_BP_I"/>
</dbReference>
<keyword evidence="2" id="KW-0238">DNA-binding</keyword>
<evidence type="ECO:0000256" key="3">
    <source>
        <dbReference type="ARBA" id="ARBA00023163"/>
    </source>
</evidence>